<feature type="region of interest" description="Disordered" evidence="3">
    <location>
        <begin position="83"/>
        <end position="102"/>
    </location>
</feature>
<evidence type="ECO:0000259" key="4">
    <source>
        <dbReference type="PROSITE" id="PS50003"/>
    </source>
</evidence>
<evidence type="ECO:0000256" key="3">
    <source>
        <dbReference type="SAM" id="MobiDB-lite"/>
    </source>
</evidence>
<dbReference type="SUPFAM" id="SSF48065">
    <property type="entry name" value="DBL homology domain (DH-domain)"/>
    <property type="match status" value="1"/>
</dbReference>
<dbReference type="Pfam" id="PF00621">
    <property type="entry name" value="RhoGEF"/>
    <property type="match status" value="1"/>
</dbReference>
<proteinExistence type="predicted"/>
<dbReference type="InterPro" id="IPR051480">
    <property type="entry name" value="Endocytic_GEF_Adapter"/>
</dbReference>
<dbReference type="SMART" id="SM00233">
    <property type="entry name" value="PH"/>
    <property type="match status" value="1"/>
</dbReference>
<name>A0AA35TJ45_GEOBA</name>
<gene>
    <name evidence="6" type="ORF">GBAR_LOCUS26527</name>
</gene>
<dbReference type="SUPFAM" id="SSF50729">
    <property type="entry name" value="PH domain-like"/>
    <property type="match status" value="1"/>
</dbReference>
<dbReference type="EMBL" id="CASHTH010003691">
    <property type="protein sequence ID" value="CAI8048007.1"/>
    <property type="molecule type" value="Genomic_DNA"/>
</dbReference>
<evidence type="ECO:0000313" key="7">
    <source>
        <dbReference type="Proteomes" id="UP001174909"/>
    </source>
</evidence>
<comment type="caution">
    <text evidence="6">The sequence shown here is derived from an EMBL/GenBank/DDBJ whole genome shotgun (WGS) entry which is preliminary data.</text>
</comment>
<reference evidence="6" key="1">
    <citation type="submission" date="2023-03" db="EMBL/GenBank/DDBJ databases">
        <authorList>
            <person name="Steffen K."/>
            <person name="Cardenas P."/>
        </authorList>
    </citation>
    <scope>NUCLEOTIDE SEQUENCE</scope>
</reference>
<feature type="domain" description="DH" evidence="5">
    <location>
        <begin position="195"/>
        <end position="380"/>
    </location>
</feature>
<feature type="region of interest" description="Disordered" evidence="3">
    <location>
        <begin position="124"/>
        <end position="149"/>
    </location>
</feature>
<dbReference type="Proteomes" id="UP001174909">
    <property type="component" value="Unassembled WGS sequence"/>
</dbReference>
<feature type="compositionally biased region" description="Basic and acidic residues" evidence="3">
    <location>
        <begin position="57"/>
        <end position="74"/>
    </location>
</feature>
<evidence type="ECO:0000256" key="1">
    <source>
        <dbReference type="ARBA" id="ARBA00004496"/>
    </source>
</evidence>
<organism evidence="6 7">
    <name type="scientific">Geodia barretti</name>
    <name type="common">Barrett's horny sponge</name>
    <dbReference type="NCBI Taxonomy" id="519541"/>
    <lineage>
        <taxon>Eukaryota</taxon>
        <taxon>Metazoa</taxon>
        <taxon>Porifera</taxon>
        <taxon>Demospongiae</taxon>
        <taxon>Heteroscleromorpha</taxon>
        <taxon>Tetractinellida</taxon>
        <taxon>Astrophorina</taxon>
        <taxon>Geodiidae</taxon>
        <taxon>Geodia</taxon>
    </lineage>
</organism>
<dbReference type="GO" id="GO:0005085">
    <property type="term" value="F:guanyl-nucleotide exchange factor activity"/>
    <property type="evidence" value="ECO:0007669"/>
    <property type="project" value="InterPro"/>
</dbReference>
<evidence type="ECO:0000256" key="2">
    <source>
        <dbReference type="ARBA" id="ARBA00022490"/>
    </source>
</evidence>
<dbReference type="Gene3D" id="1.20.900.10">
    <property type="entry name" value="Dbl homology (DH) domain"/>
    <property type="match status" value="1"/>
</dbReference>
<dbReference type="PROSITE" id="PS50003">
    <property type="entry name" value="PH_DOMAIN"/>
    <property type="match status" value="1"/>
</dbReference>
<dbReference type="InterPro" id="IPR011993">
    <property type="entry name" value="PH-like_dom_sf"/>
</dbReference>
<sequence length="540" mass="61298">MDSPSVPSLDVRDIDVRLTPRAVKSCPRLVPPAPSHSVLEQMSLCNFPGGVPESEEGGEREGVMRTRKRSREDLDTQSVDLHFTEPHTKKPRRPLSRAPSIQSLANIVKDTPFQSAKRRIKRSFSFSRDSPLSPTPKYRPPSIARTTTLPKYCPPSTLTKTLRRRKSNKRQLPANWVDCVRKEDMDGKYSREEVKRQEALYSIFKTEAELVEDLRMIINIFYHPLLRLNLISEEDHCKIFGNIQIILTLHEDLMTKLEELRSTGCHGECIDSIGDTLLQWSSTLSPYADYCANLVTAKQTLEAKRQDPPLEDFLQRCLDSEFSRKIDLWTFLDGPRSRIMKYPILLKEVRKKTPSAHKDYSILDEATVRFEEVLKEIDRRTGVAKCLDVVSRLEYIHDDQRCQAIDDSTQILCSGVLRNKSGSKLHVFLLDEALVLTRPSTRSSALAYQVYRQPIPVASLEVEDVADGDTKISSGSFRGTLRASGGSGSKNLIKVSCRDPTVSRHSHTLQANGDFDKKAWLDAFQQILPNIIRHNKVTTV</sequence>
<keyword evidence="2" id="KW-0963">Cytoplasm</keyword>
<keyword evidence="7" id="KW-1185">Reference proteome</keyword>
<protein>
    <submittedName>
        <fullName evidence="6">Neuroepithelial cell-transforming gene 1 protein</fullName>
    </submittedName>
</protein>
<dbReference type="Gene3D" id="2.30.29.30">
    <property type="entry name" value="Pleckstrin-homology domain (PH domain)/Phosphotyrosine-binding domain (PTB)"/>
    <property type="match status" value="1"/>
</dbReference>
<dbReference type="PANTHER" id="PTHR46006:SF8">
    <property type="entry name" value="DH DOMAIN-CONTAINING PROTEIN"/>
    <property type="match status" value="1"/>
</dbReference>
<dbReference type="InterPro" id="IPR035899">
    <property type="entry name" value="DBL_dom_sf"/>
</dbReference>
<dbReference type="CDD" id="cd00160">
    <property type="entry name" value="RhoGEF"/>
    <property type="match status" value="1"/>
</dbReference>
<comment type="subcellular location">
    <subcellularLocation>
        <location evidence="1">Cytoplasm</location>
    </subcellularLocation>
</comment>
<dbReference type="InterPro" id="IPR001849">
    <property type="entry name" value="PH_domain"/>
</dbReference>
<dbReference type="SMART" id="SM00325">
    <property type="entry name" value="RhoGEF"/>
    <property type="match status" value="1"/>
</dbReference>
<dbReference type="PROSITE" id="PS50010">
    <property type="entry name" value="DH_2"/>
    <property type="match status" value="1"/>
</dbReference>
<dbReference type="GO" id="GO:0005737">
    <property type="term" value="C:cytoplasm"/>
    <property type="evidence" value="ECO:0007669"/>
    <property type="project" value="UniProtKB-SubCell"/>
</dbReference>
<feature type="domain" description="PH" evidence="4">
    <location>
        <begin position="410"/>
        <end position="529"/>
    </location>
</feature>
<dbReference type="GO" id="GO:0035025">
    <property type="term" value="P:positive regulation of Rho protein signal transduction"/>
    <property type="evidence" value="ECO:0007669"/>
    <property type="project" value="TreeGrafter"/>
</dbReference>
<dbReference type="PANTHER" id="PTHR46006">
    <property type="entry name" value="RHO GUANINE NUCLEOTIDE EXCHANGE FACTOR AT 64C, ISOFORM A"/>
    <property type="match status" value="1"/>
</dbReference>
<dbReference type="AlphaFoldDB" id="A0AA35TJ45"/>
<dbReference type="InterPro" id="IPR000219">
    <property type="entry name" value="DH_dom"/>
</dbReference>
<evidence type="ECO:0000259" key="5">
    <source>
        <dbReference type="PROSITE" id="PS50010"/>
    </source>
</evidence>
<feature type="region of interest" description="Disordered" evidence="3">
    <location>
        <begin position="47"/>
        <end position="75"/>
    </location>
</feature>
<dbReference type="InterPro" id="IPR055251">
    <property type="entry name" value="SOS1_NGEF_PH"/>
</dbReference>
<accession>A0AA35TJ45</accession>
<evidence type="ECO:0000313" key="6">
    <source>
        <dbReference type="EMBL" id="CAI8048007.1"/>
    </source>
</evidence>
<dbReference type="Pfam" id="PF22697">
    <property type="entry name" value="SOS1_NGEF_PH"/>
    <property type="match status" value="1"/>
</dbReference>